<evidence type="ECO:0000256" key="5">
    <source>
        <dbReference type="PIRSR" id="PIRSR015582-2"/>
    </source>
</evidence>
<dbReference type="SUPFAM" id="SSF51621">
    <property type="entry name" value="Phosphoenolpyruvate/pyruvate domain"/>
    <property type="match status" value="1"/>
</dbReference>
<organism evidence="7 8">
    <name type="scientific">Halioglobus maricola</name>
    <dbReference type="NCBI Taxonomy" id="2601894"/>
    <lineage>
        <taxon>Bacteria</taxon>
        <taxon>Pseudomonadati</taxon>
        <taxon>Pseudomonadota</taxon>
        <taxon>Gammaproteobacteria</taxon>
        <taxon>Cellvibrionales</taxon>
        <taxon>Halieaceae</taxon>
        <taxon>Halioglobus</taxon>
    </lineage>
</organism>
<name>A0A5P9NMW7_9GAMM</name>
<feature type="binding site" evidence="4">
    <location>
        <position position="71"/>
    </location>
    <ligand>
        <name>substrate</name>
    </ligand>
</feature>
<dbReference type="InterPro" id="IPR040442">
    <property type="entry name" value="Pyrv_kinase-like_dom_sf"/>
</dbReference>
<feature type="domain" description="HpcH/HpaI aldolase/citrate lyase" evidence="6">
    <location>
        <begin position="10"/>
        <end position="231"/>
    </location>
</feature>
<reference evidence="7 8" key="1">
    <citation type="submission" date="2019-02" db="EMBL/GenBank/DDBJ databases">
        <authorList>
            <person name="Li S.-H."/>
        </authorList>
    </citation>
    <scope>NUCLEOTIDE SEQUENCE [LARGE SCALE GENOMIC DNA]</scope>
    <source>
        <strain evidence="7 8">IMCC14385</strain>
    </source>
</reference>
<dbReference type="GO" id="GO:0016829">
    <property type="term" value="F:lyase activity"/>
    <property type="evidence" value="ECO:0007669"/>
    <property type="project" value="UniProtKB-KW"/>
</dbReference>
<dbReference type="PANTHER" id="PTHR32308">
    <property type="entry name" value="LYASE BETA SUBUNIT, PUTATIVE (AFU_ORTHOLOGUE AFUA_4G13030)-RELATED"/>
    <property type="match status" value="1"/>
</dbReference>
<dbReference type="EMBL" id="CP036422">
    <property type="protein sequence ID" value="QFU76835.1"/>
    <property type="molecule type" value="Genomic_DNA"/>
</dbReference>
<protein>
    <submittedName>
        <fullName evidence="7">CoA ester lyase</fullName>
    </submittedName>
</protein>
<dbReference type="Gene3D" id="3.20.20.60">
    <property type="entry name" value="Phosphoenolpyruvate-binding domains"/>
    <property type="match status" value="1"/>
</dbReference>
<evidence type="ECO:0000259" key="6">
    <source>
        <dbReference type="Pfam" id="PF03328"/>
    </source>
</evidence>
<dbReference type="GO" id="GO:0006107">
    <property type="term" value="P:oxaloacetate metabolic process"/>
    <property type="evidence" value="ECO:0007669"/>
    <property type="project" value="TreeGrafter"/>
</dbReference>
<evidence type="ECO:0000256" key="2">
    <source>
        <dbReference type="ARBA" id="ARBA00022723"/>
    </source>
</evidence>
<dbReference type="Proteomes" id="UP000326287">
    <property type="component" value="Chromosome"/>
</dbReference>
<keyword evidence="2 5" id="KW-0479">Metal-binding</keyword>
<feature type="binding site" evidence="5">
    <location>
        <position position="161"/>
    </location>
    <ligand>
        <name>Mg(2+)</name>
        <dbReference type="ChEBI" id="CHEBI:18420"/>
    </ligand>
</feature>
<dbReference type="PIRSF" id="PIRSF015582">
    <property type="entry name" value="Cit_lyase_B"/>
    <property type="match status" value="1"/>
</dbReference>
<evidence type="ECO:0000256" key="1">
    <source>
        <dbReference type="ARBA" id="ARBA00001946"/>
    </source>
</evidence>
<feature type="binding site" evidence="4">
    <location>
        <position position="134"/>
    </location>
    <ligand>
        <name>substrate</name>
    </ligand>
</feature>
<proteinExistence type="predicted"/>
<gene>
    <name evidence="7" type="ORF">EY643_14915</name>
</gene>
<feature type="binding site" evidence="5">
    <location>
        <position position="134"/>
    </location>
    <ligand>
        <name>Mg(2+)</name>
        <dbReference type="ChEBI" id="CHEBI:18420"/>
    </ligand>
</feature>
<evidence type="ECO:0000256" key="3">
    <source>
        <dbReference type="ARBA" id="ARBA00022842"/>
    </source>
</evidence>
<dbReference type="PANTHER" id="PTHR32308:SF0">
    <property type="entry name" value="HPCH_HPAI ALDOLASE_CITRATE LYASE DOMAIN-CONTAINING PROTEIN"/>
    <property type="match status" value="1"/>
</dbReference>
<keyword evidence="8" id="KW-1185">Reference proteome</keyword>
<keyword evidence="3 5" id="KW-0460">Magnesium</keyword>
<evidence type="ECO:0000313" key="7">
    <source>
        <dbReference type="EMBL" id="QFU76835.1"/>
    </source>
</evidence>
<dbReference type="InterPro" id="IPR005000">
    <property type="entry name" value="Aldolase/citrate-lyase_domain"/>
</dbReference>
<dbReference type="GO" id="GO:0000287">
    <property type="term" value="F:magnesium ion binding"/>
    <property type="evidence" value="ECO:0007669"/>
    <property type="project" value="TreeGrafter"/>
</dbReference>
<accession>A0A5P9NMW7</accession>
<dbReference type="AlphaFoldDB" id="A0A5P9NMW7"/>
<dbReference type="RefSeq" id="WP_153239977.1">
    <property type="nucleotide sequence ID" value="NZ_CP036422.1"/>
</dbReference>
<keyword evidence="7" id="KW-0456">Lyase</keyword>
<dbReference type="Pfam" id="PF03328">
    <property type="entry name" value="HpcH_HpaI"/>
    <property type="match status" value="1"/>
</dbReference>
<evidence type="ECO:0000313" key="8">
    <source>
        <dbReference type="Proteomes" id="UP000326287"/>
    </source>
</evidence>
<sequence>MTQRKLEQSRSFMFVPGNKQRFLEKTETLPLDVALFDLEDGVLPEEKPLAREMVIPILEKPSWSGPRRFVRLNAQTTPWFEDDLKAVVRPGLEGVCMTKVNSVAELTAGIESITKREQEAGMAPGTVRVVAAIESPKGLLAAADIAAADPRVCALIFGGEDYALEIGLGANRVAEAAEMLHPRNVIIVAAAAAGVLSIDGVFPDLNNEEGCLKDIWQARRLGFTSKSTFNPRQVEMINEIFSPSAEDIDYARRLVAAFDEGKARGDASIAFGGQLVDLPILMRAERILEDAGER</sequence>
<dbReference type="InterPro" id="IPR015813">
    <property type="entry name" value="Pyrv/PenolPyrv_kinase-like_dom"/>
</dbReference>
<comment type="cofactor">
    <cofactor evidence="1">
        <name>Mg(2+)</name>
        <dbReference type="ChEBI" id="CHEBI:18420"/>
    </cofactor>
</comment>
<evidence type="ECO:0000256" key="4">
    <source>
        <dbReference type="PIRSR" id="PIRSR015582-1"/>
    </source>
</evidence>
<dbReference type="InterPro" id="IPR011206">
    <property type="entry name" value="Citrate_lyase_beta/mcl1/mcl2"/>
</dbReference>
<dbReference type="OrthoDB" id="6831788at2"/>
<dbReference type="KEGG" id="halc:EY643_14915"/>